<name>A0AAN5CX65_9BILA</name>
<dbReference type="PROSITE" id="PS50097">
    <property type="entry name" value="BTB"/>
    <property type="match status" value="1"/>
</dbReference>
<evidence type="ECO:0000259" key="1">
    <source>
        <dbReference type="PROSITE" id="PS50097"/>
    </source>
</evidence>
<dbReference type="Pfam" id="PF00651">
    <property type="entry name" value="BTB"/>
    <property type="match status" value="1"/>
</dbReference>
<gene>
    <name evidence="2" type="ORF">PMAYCL1PPCAC_22474</name>
</gene>
<organism evidence="2 3">
    <name type="scientific">Pristionchus mayeri</name>
    <dbReference type="NCBI Taxonomy" id="1317129"/>
    <lineage>
        <taxon>Eukaryota</taxon>
        <taxon>Metazoa</taxon>
        <taxon>Ecdysozoa</taxon>
        <taxon>Nematoda</taxon>
        <taxon>Chromadorea</taxon>
        <taxon>Rhabditida</taxon>
        <taxon>Rhabditina</taxon>
        <taxon>Diplogasteromorpha</taxon>
        <taxon>Diplogasteroidea</taxon>
        <taxon>Neodiplogasteridae</taxon>
        <taxon>Pristionchus</taxon>
    </lineage>
</organism>
<proteinExistence type="predicted"/>
<dbReference type="SUPFAM" id="SSF54695">
    <property type="entry name" value="POZ domain"/>
    <property type="match status" value="1"/>
</dbReference>
<evidence type="ECO:0000313" key="3">
    <source>
        <dbReference type="Proteomes" id="UP001328107"/>
    </source>
</evidence>
<protein>
    <recommendedName>
        <fullName evidence="1">BTB domain-containing protein</fullName>
    </recommendedName>
</protein>
<accession>A0AAN5CX65</accession>
<dbReference type="PANTHER" id="PTHR22744">
    <property type="entry name" value="HELIX LOOP HELIX PROTEIN 21-RELATED"/>
    <property type="match status" value="1"/>
</dbReference>
<dbReference type="AlphaFoldDB" id="A0AAN5CX65"/>
<evidence type="ECO:0000313" key="2">
    <source>
        <dbReference type="EMBL" id="GMR52279.1"/>
    </source>
</evidence>
<sequence>MKTKGFQVSITVHTKLIRTVKECRNSFADEDVMANVQIKDEIIPVNVSYISAWSEFFRGYFASKMKESMIEEVYPIEECEIHEFHDLLDVIYPISKPINMWNLSRKCEVFLSDRSKHTFSDVELLKLADDYRLAYMKTIVLECTSADQLQKNVIAKEEYKSYSDELKKAIDTRYVESKVPERNKC</sequence>
<dbReference type="Proteomes" id="UP001328107">
    <property type="component" value="Unassembled WGS sequence"/>
</dbReference>
<dbReference type="InterPro" id="IPR011333">
    <property type="entry name" value="SKP1/BTB/POZ_sf"/>
</dbReference>
<comment type="caution">
    <text evidence="2">The sequence shown here is derived from an EMBL/GenBank/DDBJ whole genome shotgun (WGS) entry which is preliminary data.</text>
</comment>
<dbReference type="InterPro" id="IPR000210">
    <property type="entry name" value="BTB/POZ_dom"/>
</dbReference>
<feature type="domain" description="BTB" evidence="1">
    <location>
        <begin position="30"/>
        <end position="92"/>
    </location>
</feature>
<dbReference type="CDD" id="cd18186">
    <property type="entry name" value="BTB_POZ_ZBTB_KLHL-like"/>
    <property type="match status" value="1"/>
</dbReference>
<keyword evidence="3" id="KW-1185">Reference proteome</keyword>
<dbReference type="PANTHER" id="PTHR22744:SF14">
    <property type="entry name" value="BTB DOMAIN-CONTAINING PROTEIN-RELATED"/>
    <property type="match status" value="1"/>
</dbReference>
<dbReference type="EMBL" id="BTRK01000005">
    <property type="protein sequence ID" value="GMR52279.1"/>
    <property type="molecule type" value="Genomic_DNA"/>
</dbReference>
<reference evidence="3" key="1">
    <citation type="submission" date="2022-10" db="EMBL/GenBank/DDBJ databases">
        <title>Genome assembly of Pristionchus species.</title>
        <authorList>
            <person name="Yoshida K."/>
            <person name="Sommer R.J."/>
        </authorList>
    </citation>
    <scope>NUCLEOTIDE SEQUENCE [LARGE SCALE GENOMIC DNA]</scope>
    <source>
        <strain evidence="3">RS5460</strain>
    </source>
</reference>
<dbReference type="Gene3D" id="3.30.710.10">
    <property type="entry name" value="Potassium Channel Kv1.1, Chain A"/>
    <property type="match status" value="1"/>
</dbReference>